<gene>
    <name evidence="6" type="ORF">I206_106768</name>
</gene>
<dbReference type="AlphaFoldDB" id="A0AAJ8L8S1"/>
<keyword evidence="4" id="KW-0732">Signal</keyword>
<sequence length="555" mass="58714">MSKPAFIWLVGLLFLLLGVDAQQLQGDCLRLLGSVVCPAYQYAYINPSNLSLAYPFFADVNSVASFDSAALSYFSNPFQYTNTKFGTSELGCSNASDATIRWEKTVLCSQWVNEQWSLGCTALYNSSNAATSMKMVCQQTCLQFSASENSIVNSTEYCPGTDLTGGTRETTLNKDFVDCTNWTTYSTNNTETCIRGEDNESNCGYGTSISQLCGFCNNDSPDDCCYSGSTDMSVCGFTLPVRVNGTSTSIPSNTVTGPSQSITSTNTATNTVSPNGTSANDTAGTTSKLRGGRLAGVIVGSVLGGILLLLLLLFLLLCLRRKRNNQKNQRDSVSSFAASQARPNSTANGNSGGIFGLFSPKQNDNSQNGQPRNTSEKGLLSRNSNSLSQSNIMNNSSTPTMGGDTFYSPSTHTGNGNNFKSSEGLPLSTTAIASGAGGLAGLGGLGGPGNRNSIGTILPRVKDENQIGEIWIEPGMEVSVLWPYTATLPDELDLRPGMKLRVVRLFDDAWGTAEVISTNSDEGSKIGKQGAFPIVCVSEGSSLGSSNSHSSNSSH</sequence>
<dbReference type="KEGG" id="kpin:30175713"/>
<evidence type="ECO:0000256" key="1">
    <source>
        <dbReference type="ARBA" id="ARBA00022443"/>
    </source>
</evidence>
<evidence type="ECO:0000256" key="2">
    <source>
        <dbReference type="SAM" id="MobiDB-lite"/>
    </source>
</evidence>
<dbReference type="InterPro" id="IPR036028">
    <property type="entry name" value="SH3-like_dom_sf"/>
</dbReference>
<evidence type="ECO:0000259" key="5">
    <source>
        <dbReference type="SMART" id="SM00326"/>
    </source>
</evidence>
<accession>A0AAJ8L8S1</accession>
<dbReference type="EMBL" id="CP144527">
    <property type="protein sequence ID" value="WWC72804.1"/>
    <property type="molecule type" value="Genomic_DNA"/>
</dbReference>
<keyword evidence="7" id="KW-1185">Reference proteome</keyword>
<keyword evidence="3" id="KW-0472">Membrane</keyword>
<dbReference type="SMART" id="SM00326">
    <property type="entry name" value="SH3"/>
    <property type="match status" value="1"/>
</dbReference>
<evidence type="ECO:0000313" key="7">
    <source>
        <dbReference type="Proteomes" id="UP000094020"/>
    </source>
</evidence>
<feature type="chain" id="PRO_5042501154" description="SH3 domain-containing protein" evidence="4">
    <location>
        <begin position="22"/>
        <end position="555"/>
    </location>
</feature>
<feature type="compositionally biased region" description="Polar residues" evidence="2">
    <location>
        <begin position="360"/>
        <end position="373"/>
    </location>
</feature>
<reference evidence="6" key="2">
    <citation type="submission" date="2024-02" db="EMBL/GenBank/DDBJ databases">
        <title>Comparative genomics of Cryptococcus and Kwoniella reveals pathogenesis evolution and contrasting modes of karyotype evolution via chromosome fusion or intercentromeric recombination.</title>
        <authorList>
            <person name="Coelho M.A."/>
            <person name="David-Palma M."/>
            <person name="Shea T."/>
            <person name="Bowers K."/>
            <person name="McGinley-Smith S."/>
            <person name="Mohammad A.W."/>
            <person name="Gnirke A."/>
            <person name="Yurkov A.M."/>
            <person name="Nowrousian M."/>
            <person name="Sun S."/>
            <person name="Cuomo C.A."/>
            <person name="Heitman J."/>
        </authorList>
    </citation>
    <scope>NUCLEOTIDE SEQUENCE</scope>
    <source>
        <strain evidence="6">CBS 10737</strain>
    </source>
</reference>
<feature type="transmembrane region" description="Helical" evidence="3">
    <location>
        <begin position="294"/>
        <end position="319"/>
    </location>
</feature>
<feature type="domain" description="SH3" evidence="5">
    <location>
        <begin position="476"/>
        <end position="541"/>
    </location>
</feature>
<keyword evidence="1" id="KW-0728">SH3 domain</keyword>
<protein>
    <recommendedName>
        <fullName evidence="5">SH3 domain-containing protein</fullName>
    </recommendedName>
</protein>
<evidence type="ECO:0000256" key="3">
    <source>
        <dbReference type="SAM" id="Phobius"/>
    </source>
</evidence>
<feature type="signal peptide" evidence="4">
    <location>
        <begin position="1"/>
        <end position="21"/>
    </location>
</feature>
<feature type="compositionally biased region" description="Low complexity" evidence="2">
    <location>
        <begin position="380"/>
        <end position="391"/>
    </location>
</feature>
<name>A0AAJ8L8S1_9TREE</name>
<evidence type="ECO:0000256" key="4">
    <source>
        <dbReference type="SAM" id="SignalP"/>
    </source>
</evidence>
<keyword evidence="3" id="KW-1133">Transmembrane helix</keyword>
<proteinExistence type="predicted"/>
<dbReference type="Proteomes" id="UP000094020">
    <property type="component" value="Chromosome 9"/>
</dbReference>
<organism evidence="6 7">
    <name type="scientific">Kwoniella pini CBS 10737</name>
    <dbReference type="NCBI Taxonomy" id="1296096"/>
    <lineage>
        <taxon>Eukaryota</taxon>
        <taxon>Fungi</taxon>
        <taxon>Dikarya</taxon>
        <taxon>Basidiomycota</taxon>
        <taxon>Agaricomycotina</taxon>
        <taxon>Tremellomycetes</taxon>
        <taxon>Tremellales</taxon>
        <taxon>Cryptococcaceae</taxon>
        <taxon>Kwoniella</taxon>
    </lineage>
</organism>
<dbReference type="Gene3D" id="2.30.30.40">
    <property type="entry name" value="SH3 Domains"/>
    <property type="match status" value="1"/>
</dbReference>
<feature type="region of interest" description="Disordered" evidence="2">
    <location>
        <begin position="249"/>
        <end position="286"/>
    </location>
</feature>
<reference evidence="6" key="1">
    <citation type="submission" date="2013-07" db="EMBL/GenBank/DDBJ databases">
        <authorList>
            <consortium name="The Broad Institute Genome Sequencing Platform"/>
            <person name="Cuomo C."/>
            <person name="Litvintseva A."/>
            <person name="Chen Y."/>
            <person name="Heitman J."/>
            <person name="Sun S."/>
            <person name="Springer D."/>
            <person name="Dromer F."/>
            <person name="Young S.K."/>
            <person name="Zeng Q."/>
            <person name="Gargeya S."/>
            <person name="Fitzgerald M."/>
            <person name="Abouelleil A."/>
            <person name="Alvarado L."/>
            <person name="Berlin A.M."/>
            <person name="Chapman S.B."/>
            <person name="Dewar J."/>
            <person name="Goldberg J."/>
            <person name="Griggs A."/>
            <person name="Gujja S."/>
            <person name="Hansen M."/>
            <person name="Howarth C."/>
            <person name="Imamovic A."/>
            <person name="Larimer J."/>
            <person name="McCowan C."/>
            <person name="Murphy C."/>
            <person name="Pearson M."/>
            <person name="Priest M."/>
            <person name="Roberts A."/>
            <person name="Saif S."/>
            <person name="Shea T."/>
            <person name="Sykes S."/>
            <person name="Wortman J."/>
            <person name="Nusbaum C."/>
            <person name="Birren B."/>
        </authorList>
    </citation>
    <scope>NUCLEOTIDE SEQUENCE</scope>
    <source>
        <strain evidence="6">CBS 10737</strain>
    </source>
</reference>
<evidence type="ECO:0000313" key="6">
    <source>
        <dbReference type="EMBL" id="WWC72804.1"/>
    </source>
</evidence>
<dbReference type="GeneID" id="30175713"/>
<feature type="compositionally biased region" description="Polar residues" evidence="2">
    <location>
        <begin position="407"/>
        <end position="422"/>
    </location>
</feature>
<feature type="compositionally biased region" description="Polar residues" evidence="2">
    <location>
        <begin position="331"/>
        <end position="349"/>
    </location>
</feature>
<dbReference type="SUPFAM" id="SSF50044">
    <property type="entry name" value="SH3-domain"/>
    <property type="match status" value="1"/>
</dbReference>
<keyword evidence="3" id="KW-0812">Transmembrane</keyword>
<dbReference type="InterPro" id="IPR001452">
    <property type="entry name" value="SH3_domain"/>
</dbReference>
<dbReference type="RefSeq" id="XP_070059495.1">
    <property type="nucleotide sequence ID" value="XM_070203394.1"/>
</dbReference>
<feature type="region of interest" description="Disordered" evidence="2">
    <location>
        <begin position="327"/>
        <end position="422"/>
    </location>
</feature>